<keyword evidence="3" id="KW-1185">Reference proteome</keyword>
<dbReference type="EMBL" id="JAJEQF010000036">
    <property type="protein sequence ID" value="MCC2168471.1"/>
    <property type="molecule type" value="Genomic_DNA"/>
</dbReference>
<comment type="caution">
    <text evidence="2">The sequence shown here is derived from an EMBL/GenBank/DDBJ whole genome shotgun (WGS) entry which is preliminary data.</text>
</comment>
<dbReference type="Pfam" id="PF01844">
    <property type="entry name" value="HNH"/>
    <property type="match status" value="1"/>
</dbReference>
<evidence type="ECO:0000259" key="1">
    <source>
        <dbReference type="Pfam" id="PF01844"/>
    </source>
</evidence>
<keyword evidence="2" id="KW-0255">Endonuclease</keyword>
<sequence>MRAIDKGGSPYKEIDEYQDAIPYLEKKIGLYCSYCEMSIKHVPEVEHKISRKNGGDWTAWSNLLLGCKYCNTRKAAKITPQNVGEYLWPDSDNTAVAFSYTNGIPKVNEDILSALDPTGICCEKAKNRYEMVGLGNIPIQKDDKDRRATSRNSAFIKARESLEGWRQIKDAPETYKSVMKTQIMITAVAEGFFSVWMTVFADEPQILQALIESFPGTNGAYYGKDGKIKKIM</sequence>
<keyword evidence="2" id="KW-0540">Nuclease</keyword>
<dbReference type="AlphaFoldDB" id="A0AAE3AV87"/>
<dbReference type="RefSeq" id="WP_118497017.1">
    <property type="nucleotide sequence ID" value="NZ_JAJEQF010000036.1"/>
</dbReference>
<feature type="domain" description="HNH" evidence="1">
    <location>
        <begin position="32"/>
        <end position="75"/>
    </location>
</feature>
<name>A0AAE3AV87_9FIRM</name>
<protein>
    <submittedName>
        <fullName evidence="2">HNH endonuclease</fullName>
    </submittedName>
</protein>
<dbReference type="GO" id="GO:0003676">
    <property type="term" value="F:nucleic acid binding"/>
    <property type="evidence" value="ECO:0007669"/>
    <property type="project" value="InterPro"/>
</dbReference>
<dbReference type="Proteomes" id="UP001199355">
    <property type="component" value="Unassembled WGS sequence"/>
</dbReference>
<organism evidence="2 3">
    <name type="scientific">Gallintestinimicrobium propionicum</name>
    <dbReference type="NCBI Taxonomy" id="2981770"/>
    <lineage>
        <taxon>Bacteria</taxon>
        <taxon>Bacillati</taxon>
        <taxon>Bacillota</taxon>
        <taxon>Clostridia</taxon>
        <taxon>Lachnospirales</taxon>
        <taxon>Lachnospiraceae</taxon>
        <taxon>Gallintestinimicrobium</taxon>
    </lineage>
</organism>
<dbReference type="InterPro" id="IPR002711">
    <property type="entry name" value="HNH"/>
</dbReference>
<accession>A0AAE3AV87</accession>
<proteinExistence type="predicted"/>
<keyword evidence="2" id="KW-0378">Hydrolase</keyword>
<evidence type="ECO:0000313" key="3">
    <source>
        <dbReference type="Proteomes" id="UP001199355"/>
    </source>
</evidence>
<dbReference type="Gene3D" id="1.10.30.50">
    <property type="match status" value="1"/>
</dbReference>
<dbReference type="InterPro" id="IPR003615">
    <property type="entry name" value="HNH_nuc"/>
</dbReference>
<dbReference type="GO" id="GO:0008270">
    <property type="term" value="F:zinc ion binding"/>
    <property type="evidence" value="ECO:0007669"/>
    <property type="project" value="InterPro"/>
</dbReference>
<gene>
    <name evidence="2" type="ORF">LKD45_12370</name>
</gene>
<dbReference type="GO" id="GO:0004519">
    <property type="term" value="F:endonuclease activity"/>
    <property type="evidence" value="ECO:0007669"/>
    <property type="project" value="UniProtKB-KW"/>
</dbReference>
<reference evidence="2 3" key="1">
    <citation type="submission" date="2021-10" db="EMBL/GenBank/DDBJ databases">
        <title>Anaerobic single-cell dispensing facilitates the cultivation of human gut bacteria.</title>
        <authorList>
            <person name="Afrizal A."/>
        </authorList>
    </citation>
    <scope>NUCLEOTIDE SEQUENCE [LARGE SCALE GENOMIC DNA]</scope>
    <source>
        <strain evidence="2 3">CLA-AA-H244</strain>
    </source>
</reference>
<dbReference type="CDD" id="cd00085">
    <property type="entry name" value="HNHc"/>
    <property type="match status" value="1"/>
</dbReference>
<evidence type="ECO:0000313" key="2">
    <source>
        <dbReference type="EMBL" id="MCC2168471.1"/>
    </source>
</evidence>